<dbReference type="Proteomes" id="UP001058120">
    <property type="component" value="Chromosome"/>
</dbReference>
<organism evidence="7 8">
    <name type="scientific">Taurinivorans muris</name>
    <dbReference type="NCBI Taxonomy" id="2787751"/>
    <lineage>
        <taxon>Bacteria</taxon>
        <taxon>Pseudomonadati</taxon>
        <taxon>Thermodesulfobacteriota</taxon>
        <taxon>Desulfovibrionia</taxon>
        <taxon>Desulfovibrionales</taxon>
        <taxon>Desulfovibrionaceae</taxon>
        <taxon>Taurinivorans</taxon>
    </lineage>
</organism>
<keyword evidence="3 7" id="KW-0378">Hydrolase</keyword>
<dbReference type="NCBIfam" id="TIGR00576">
    <property type="entry name" value="dut"/>
    <property type="match status" value="1"/>
</dbReference>
<dbReference type="InterPro" id="IPR033704">
    <property type="entry name" value="dUTPase_trimeric"/>
</dbReference>
<comment type="catalytic activity">
    <reaction evidence="5">
        <text>dUTP + H2O = dUMP + diphosphate + H(+)</text>
        <dbReference type="Rhea" id="RHEA:10248"/>
        <dbReference type="ChEBI" id="CHEBI:15377"/>
        <dbReference type="ChEBI" id="CHEBI:15378"/>
        <dbReference type="ChEBI" id="CHEBI:33019"/>
        <dbReference type="ChEBI" id="CHEBI:61555"/>
        <dbReference type="ChEBI" id="CHEBI:246422"/>
        <dbReference type="EC" id="3.6.1.23"/>
    </reaction>
</comment>
<keyword evidence="8" id="KW-1185">Reference proteome</keyword>
<dbReference type="Gene3D" id="2.70.40.10">
    <property type="match status" value="1"/>
</dbReference>
<dbReference type="Pfam" id="PF00692">
    <property type="entry name" value="dUTPase"/>
    <property type="match status" value="1"/>
</dbReference>
<dbReference type="RefSeq" id="WP_334314928.1">
    <property type="nucleotide sequence ID" value="NZ_CP065938.1"/>
</dbReference>
<dbReference type="InterPro" id="IPR008181">
    <property type="entry name" value="dUTPase"/>
</dbReference>
<gene>
    <name evidence="7" type="primary">dut</name>
    <name evidence="7" type="ORF">JBF11_07810</name>
</gene>
<dbReference type="EC" id="3.6.1.23" evidence="2"/>
<name>A0ABY5Y1T2_9BACT</name>
<dbReference type="GO" id="GO:0004170">
    <property type="term" value="F:dUTP diphosphatase activity"/>
    <property type="evidence" value="ECO:0007669"/>
    <property type="project" value="UniProtKB-EC"/>
</dbReference>
<evidence type="ECO:0000256" key="1">
    <source>
        <dbReference type="ARBA" id="ARBA00006581"/>
    </source>
</evidence>
<protein>
    <recommendedName>
        <fullName evidence="2">dUTP diphosphatase</fullName>
        <ecNumber evidence="2">3.6.1.23</ecNumber>
    </recommendedName>
</protein>
<dbReference type="PANTHER" id="PTHR11241">
    <property type="entry name" value="DEOXYURIDINE 5'-TRIPHOSPHATE NUCLEOTIDOHYDROLASE"/>
    <property type="match status" value="1"/>
</dbReference>
<dbReference type="CDD" id="cd07557">
    <property type="entry name" value="trimeric_dUTPase"/>
    <property type="match status" value="1"/>
</dbReference>
<keyword evidence="4" id="KW-0546">Nucleotide metabolism</keyword>
<evidence type="ECO:0000313" key="8">
    <source>
        <dbReference type="Proteomes" id="UP001058120"/>
    </source>
</evidence>
<dbReference type="InterPro" id="IPR036157">
    <property type="entry name" value="dUTPase-like_sf"/>
</dbReference>
<comment type="similarity">
    <text evidence="1">Belongs to the dUTPase family.</text>
</comment>
<proteinExistence type="inferred from homology"/>
<accession>A0ABY5Y1T2</accession>
<dbReference type="EMBL" id="CP065938">
    <property type="protein sequence ID" value="UWX05352.1"/>
    <property type="molecule type" value="Genomic_DNA"/>
</dbReference>
<evidence type="ECO:0000256" key="2">
    <source>
        <dbReference type="ARBA" id="ARBA00012379"/>
    </source>
</evidence>
<evidence type="ECO:0000259" key="6">
    <source>
        <dbReference type="Pfam" id="PF00692"/>
    </source>
</evidence>
<feature type="domain" description="dUTPase-like" evidence="6">
    <location>
        <begin position="22"/>
        <end position="151"/>
    </location>
</feature>
<dbReference type="NCBIfam" id="NF001862">
    <property type="entry name" value="PRK00601.1"/>
    <property type="match status" value="1"/>
</dbReference>
<evidence type="ECO:0000313" key="7">
    <source>
        <dbReference type="EMBL" id="UWX05352.1"/>
    </source>
</evidence>
<dbReference type="PANTHER" id="PTHR11241:SF0">
    <property type="entry name" value="DEOXYURIDINE 5'-TRIPHOSPHATE NUCLEOTIDOHYDROLASE"/>
    <property type="match status" value="1"/>
</dbReference>
<evidence type="ECO:0000256" key="5">
    <source>
        <dbReference type="ARBA" id="ARBA00047686"/>
    </source>
</evidence>
<reference evidence="7" key="1">
    <citation type="submission" date="2020-12" db="EMBL/GenBank/DDBJ databases">
        <title>Taurinivorans muris gen. nov., sp. nov., fundamental and realized metabolic niche of a ubiquitous sulfidogenic bacterium in the murine intestine.</title>
        <authorList>
            <person name="Ye H."/>
            <person name="Hanson B.T."/>
            <person name="Loy A."/>
        </authorList>
    </citation>
    <scope>NUCLEOTIDE SEQUENCE</scope>
    <source>
        <strain evidence="7">LT0009</strain>
    </source>
</reference>
<evidence type="ECO:0000256" key="3">
    <source>
        <dbReference type="ARBA" id="ARBA00022801"/>
    </source>
</evidence>
<dbReference type="SUPFAM" id="SSF51283">
    <property type="entry name" value="dUTPase-like"/>
    <property type="match status" value="1"/>
</dbReference>
<evidence type="ECO:0000256" key="4">
    <source>
        <dbReference type="ARBA" id="ARBA00023080"/>
    </source>
</evidence>
<sequence length="153" mass="16329">MALAKIQYLRDSKTVYGEKGACPATSRSCGMDLRAAFPEKSIEIPAGGRHPVPTGIALEICQENTAAFLYSRSGLGAKTGLAVAQGVGVIDPDYRGEIIAYMLNTSQNSVTVEQGDRIAQLVFQPYFPISLEEAEELSPTERGCGGYGHTGKK</sequence>
<dbReference type="InterPro" id="IPR029054">
    <property type="entry name" value="dUTPase-like"/>
</dbReference>